<dbReference type="Proteomes" id="UP001165121">
    <property type="component" value="Unassembled WGS sequence"/>
</dbReference>
<evidence type="ECO:0000256" key="1">
    <source>
        <dbReference type="SAM" id="MobiDB-lite"/>
    </source>
</evidence>
<feature type="compositionally biased region" description="Basic and acidic residues" evidence="1">
    <location>
        <begin position="215"/>
        <end position="226"/>
    </location>
</feature>
<evidence type="ECO:0000313" key="3">
    <source>
        <dbReference type="Proteomes" id="UP001165121"/>
    </source>
</evidence>
<reference evidence="2" key="1">
    <citation type="submission" date="2023-04" db="EMBL/GenBank/DDBJ databases">
        <title>Phytophthora fragariaefolia NBRC 109709.</title>
        <authorList>
            <person name="Ichikawa N."/>
            <person name="Sato H."/>
            <person name="Tonouchi N."/>
        </authorList>
    </citation>
    <scope>NUCLEOTIDE SEQUENCE</scope>
    <source>
        <strain evidence="2">NBRC 109709</strain>
    </source>
</reference>
<comment type="caution">
    <text evidence="2">The sequence shown here is derived from an EMBL/GenBank/DDBJ whole genome shotgun (WGS) entry which is preliminary data.</text>
</comment>
<proteinExistence type="predicted"/>
<protein>
    <submittedName>
        <fullName evidence="2">Unnamed protein product</fullName>
    </submittedName>
</protein>
<feature type="region of interest" description="Disordered" evidence="1">
    <location>
        <begin position="107"/>
        <end position="128"/>
    </location>
</feature>
<feature type="region of interest" description="Disordered" evidence="1">
    <location>
        <begin position="54"/>
        <end position="78"/>
    </location>
</feature>
<dbReference type="AlphaFoldDB" id="A0A9W6Y4K0"/>
<feature type="compositionally biased region" description="Basic and acidic residues" evidence="1">
    <location>
        <begin position="65"/>
        <end position="78"/>
    </location>
</feature>
<accession>A0A9W6Y4K0</accession>
<organism evidence="2 3">
    <name type="scientific">Phytophthora fragariaefolia</name>
    <dbReference type="NCBI Taxonomy" id="1490495"/>
    <lineage>
        <taxon>Eukaryota</taxon>
        <taxon>Sar</taxon>
        <taxon>Stramenopiles</taxon>
        <taxon>Oomycota</taxon>
        <taxon>Peronosporomycetes</taxon>
        <taxon>Peronosporales</taxon>
        <taxon>Peronosporaceae</taxon>
        <taxon>Phytophthora</taxon>
    </lineage>
</organism>
<gene>
    <name evidence="2" type="ORF">Pfra01_002162500</name>
</gene>
<dbReference type="EMBL" id="BSXT01003126">
    <property type="protein sequence ID" value="GMF52686.1"/>
    <property type="molecule type" value="Genomic_DNA"/>
</dbReference>
<dbReference type="OrthoDB" id="168490at2759"/>
<name>A0A9W6Y4K0_9STRA</name>
<sequence length="226" mass="25190">MDRKRERQRVVVEGQQETAVERGKAALEQVASKQQGQQALEWLALVDKMERRARGQEIGGDDQCFDARGEDGGVDDPERRAERAFARMLGLDEDSVELSAFSIETGDERSVGGTDHELSDDDKVTDAGMDHQVKLKVTKNRNAFDSPHRMGDKTLDDRRAQNIQASESAKLETSKRNNLVDESAVAVPGEADLHGSSLGSNKRHPPMNVDSVNPYREHMDHQARRT</sequence>
<evidence type="ECO:0000313" key="2">
    <source>
        <dbReference type="EMBL" id="GMF52686.1"/>
    </source>
</evidence>
<keyword evidence="3" id="KW-1185">Reference proteome</keyword>
<feature type="region of interest" description="Disordered" evidence="1">
    <location>
        <begin position="184"/>
        <end position="226"/>
    </location>
</feature>